<keyword evidence="3" id="KW-1185">Reference proteome</keyword>
<accession>U2HPX1</accession>
<feature type="transmembrane region" description="Helical" evidence="1">
    <location>
        <begin position="7"/>
        <end position="23"/>
    </location>
</feature>
<keyword evidence="1" id="KW-0472">Membrane</keyword>
<dbReference type="AlphaFoldDB" id="U2HPX1"/>
<evidence type="ECO:0000313" key="2">
    <source>
        <dbReference type="EMBL" id="ERJ57335.1"/>
    </source>
</evidence>
<feature type="transmembrane region" description="Helical" evidence="1">
    <location>
        <begin position="43"/>
        <end position="69"/>
    </location>
</feature>
<dbReference type="eggNOG" id="ENOG502ZK9Y">
    <property type="taxonomic scope" value="Bacteria"/>
</dbReference>
<sequence>MTKIGNLFEAFITIITTIITITSKGMKLNEIRAGTLGGTLCSIWASVTLGDLLQTVIMAALGTLVSYLMSQLLDRRRRQ</sequence>
<protein>
    <recommendedName>
        <fullName evidence="4">Holin</fullName>
    </recommendedName>
</protein>
<organism evidence="2 3">
    <name type="scientific">Sphingobacterium paucimobilis HER1398</name>
    <dbReference type="NCBI Taxonomy" id="1346330"/>
    <lineage>
        <taxon>Bacteria</taxon>
        <taxon>Pseudomonadati</taxon>
        <taxon>Bacteroidota</taxon>
        <taxon>Sphingobacteriia</taxon>
        <taxon>Sphingobacteriales</taxon>
        <taxon>Sphingobacteriaceae</taxon>
        <taxon>Sphingobacterium</taxon>
    </lineage>
</organism>
<dbReference type="PATRIC" id="fig|1346330.5.peg.4065"/>
<evidence type="ECO:0008006" key="4">
    <source>
        <dbReference type="Google" id="ProtNLM"/>
    </source>
</evidence>
<name>U2HPX1_9SPHI</name>
<keyword evidence="1" id="KW-0812">Transmembrane</keyword>
<evidence type="ECO:0000313" key="3">
    <source>
        <dbReference type="Proteomes" id="UP000016584"/>
    </source>
</evidence>
<reference evidence="2 3" key="1">
    <citation type="journal article" date="2013" name="Genome Announc.">
        <title>The Draft Genome Sequence of Sphingomonas paucimobilis Strain HER1398 (Proteobacteria), Host to the Giant PAU Phage, Indicates That It Is a Member of the Genus Sphingobacterium (Bacteroidetes).</title>
        <authorList>
            <person name="White R.A.III."/>
            <person name="Suttle C.A."/>
        </authorList>
    </citation>
    <scope>NUCLEOTIDE SEQUENCE [LARGE SCALE GENOMIC DNA]</scope>
    <source>
        <strain evidence="2 3">HER1398</strain>
    </source>
</reference>
<dbReference type="EMBL" id="ATDL01000022">
    <property type="protein sequence ID" value="ERJ57335.1"/>
    <property type="molecule type" value="Genomic_DNA"/>
</dbReference>
<dbReference type="Proteomes" id="UP000016584">
    <property type="component" value="Unassembled WGS sequence"/>
</dbReference>
<evidence type="ECO:0000256" key="1">
    <source>
        <dbReference type="SAM" id="Phobius"/>
    </source>
</evidence>
<comment type="caution">
    <text evidence="2">The sequence shown here is derived from an EMBL/GenBank/DDBJ whole genome shotgun (WGS) entry which is preliminary data.</text>
</comment>
<gene>
    <name evidence="2" type="ORF">M472_01010</name>
</gene>
<proteinExistence type="predicted"/>
<keyword evidence="1" id="KW-1133">Transmembrane helix</keyword>